<protein>
    <submittedName>
        <fullName evidence="8">ATP-binding protein</fullName>
    </submittedName>
</protein>
<evidence type="ECO:0000313" key="8">
    <source>
        <dbReference type="EMBL" id="MCX3264526.1"/>
    </source>
</evidence>
<evidence type="ECO:0000313" key="9">
    <source>
        <dbReference type="Proteomes" id="UP001142592"/>
    </source>
</evidence>
<dbReference type="CDD" id="cd16917">
    <property type="entry name" value="HATPase_UhpB-NarQ-NarX-like"/>
    <property type="match status" value="1"/>
</dbReference>
<comment type="caution">
    <text evidence="8">The sequence shown here is derived from an EMBL/GenBank/DDBJ whole genome shotgun (WGS) entry which is preliminary data.</text>
</comment>
<dbReference type="EMBL" id="JAPJUH010000002">
    <property type="protein sequence ID" value="MCX3264526.1"/>
    <property type="molecule type" value="Genomic_DNA"/>
</dbReference>
<keyword evidence="8" id="KW-0067">ATP-binding</keyword>
<keyword evidence="4" id="KW-0802">TPR repeat</keyword>
<dbReference type="GO" id="GO:0000160">
    <property type="term" value="P:phosphorelay signal transduction system"/>
    <property type="evidence" value="ECO:0007669"/>
    <property type="project" value="UniProtKB-KW"/>
</dbReference>
<keyword evidence="6" id="KW-0812">Transmembrane</keyword>
<sequence length="554" mass="63102">MKIYRLLPILFICLFACKKQKVTSHPQEDINLKKAEQLFANQNDSAFYYFNIAATTSKDSLTIATSYSFMAQIQNSAGDFFGAQESATRSLKLINIKNPKHATCWASSYNELGRSSLDLKQYQLAFSYFNMALKHADDDARPVILSNKAMALQKLKQYPQSAKIYNELLLQKTKNSTQYARFLSNAAKTMWMGNAGYDAAPLLLKALNIRIKNKDDWGLNASYAHLADYYTSSRPDSALLYAKNMYQIAQKLNSADDQLEALQKLISLSPSAAVKKYFESYQRLSDSLQTARNAAKNQFAIVRYESEKSKADNLILQKENTEKRYQIIKRDVILVLGILSFIAISVIAFLWFKKRQQKMELEKQHAVQENQLKTSKKVHDVVANGLYRIMSEMENQPDIDRELIIDKIENLYEKSRDISYDKPELHQQQFNEKLSVLLTSFATSKTKVIIVGNKAALWENVNAKTQFELEHILQELMVNMKKHSEAGTVVIKFEEEENNILISYTDNGIGIADDKNFNNGLNNTVSRIDTIGGTVNFETKLEKGLKVHISFPVA</sequence>
<dbReference type="AlphaFoldDB" id="A0A9X3DCB1"/>
<dbReference type="PANTHER" id="PTHR24421:SF60">
    <property type="entry name" value="SENSOR HISTIDINE KINASE COMP"/>
    <property type="match status" value="1"/>
</dbReference>
<dbReference type="GO" id="GO:0016301">
    <property type="term" value="F:kinase activity"/>
    <property type="evidence" value="ECO:0007669"/>
    <property type="project" value="UniProtKB-KW"/>
</dbReference>
<keyword evidence="6" id="KW-1133">Transmembrane helix</keyword>
<evidence type="ECO:0000256" key="3">
    <source>
        <dbReference type="ARBA" id="ARBA00023012"/>
    </source>
</evidence>
<name>A0A9X3DCB1_9SPHI</name>
<keyword evidence="1" id="KW-0808">Transferase</keyword>
<keyword evidence="6" id="KW-0472">Membrane</keyword>
<dbReference type="Gene3D" id="1.25.40.10">
    <property type="entry name" value="Tetratricopeptide repeat domain"/>
    <property type="match status" value="1"/>
</dbReference>
<dbReference type="InterPro" id="IPR019734">
    <property type="entry name" value="TPR_rpt"/>
</dbReference>
<feature type="repeat" description="TPR" evidence="4">
    <location>
        <begin position="106"/>
        <end position="139"/>
    </location>
</feature>
<reference evidence="8" key="1">
    <citation type="submission" date="2022-11" db="EMBL/GenBank/DDBJ databases">
        <authorList>
            <person name="Graham C."/>
            <person name="Newman J.D."/>
        </authorList>
    </citation>
    <scope>NUCLEOTIDE SEQUENCE</scope>
    <source>
        <strain evidence="8">DSM 19486</strain>
    </source>
</reference>
<evidence type="ECO:0000256" key="2">
    <source>
        <dbReference type="ARBA" id="ARBA00022777"/>
    </source>
</evidence>
<dbReference type="PROSITE" id="PS50005">
    <property type="entry name" value="TPR"/>
    <property type="match status" value="1"/>
</dbReference>
<dbReference type="SMART" id="SM00028">
    <property type="entry name" value="TPR"/>
    <property type="match status" value="3"/>
</dbReference>
<dbReference type="PANTHER" id="PTHR24421">
    <property type="entry name" value="NITRATE/NITRITE SENSOR PROTEIN NARX-RELATED"/>
    <property type="match status" value="1"/>
</dbReference>
<evidence type="ECO:0000256" key="4">
    <source>
        <dbReference type="PROSITE-ProRule" id="PRU00339"/>
    </source>
</evidence>
<feature type="domain" description="Histidine kinase/HSP90-like ATPase" evidence="7">
    <location>
        <begin position="468"/>
        <end position="553"/>
    </location>
</feature>
<accession>A0A9X3DCB1</accession>
<dbReference type="InterPro" id="IPR050482">
    <property type="entry name" value="Sensor_HK_TwoCompSys"/>
</dbReference>
<organism evidence="8 9">
    <name type="scientific">Pedobacter agri</name>
    <dbReference type="NCBI Taxonomy" id="454586"/>
    <lineage>
        <taxon>Bacteria</taxon>
        <taxon>Pseudomonadati</taxon>
        <taxon>Bacteroidota</taxon>
        <taxon>Sphingobacteriia</taxon>
        <taxon>Sphingobacteriales</taxon>
        <taxon>Sphingobacteriaceae</taxon>
        <taxon>Pedobacter</taxon>
    </lineage>
</organism>
<keyword evidence="9" id="KW-1185">Reference proteome</keyword>
<dbReference type="Pfam" id="PF02518">
    <property type="entry name" value="HATPase_c"/>
    <property type="match status" value="1"/>
</dbReference>
<proteinExistence type="predicted"/>
<dbReference type="InterPro" id="IPR011990">
    <property type="entry name" value="TPR-like_helical_dom_sf"/>
</dbReference>
<dbReference type="GO" id="GO:0005524">
    <property type="term" value="F:ATP binding"/>
    <property type="evidence" value="ECO:0007669"/>
    <property type="project" value="UniProtKB-KW"/>
</dbReference>
<keyword evidence="2" id="KW-0418">Kinase</keyword>
<dbReference type="SUPFAM" id="SSF48452">
    <property type="entry name" value="TPR-like"/>
    <property type="match status" value="2"/>
</dbReference>
<evidence type="ECO:0000256" key="6">
    <source>
        <dbReference type="SAM" id="Phobius"/>
    </source>
</evidence>
<feature type="transmembrane region" description="Helical" evidence="6">
    <location>
        <begin position="332"/>
        <end position="352"/>
    </location>
</feature>
<gene>
    <name evidence="8" type="ORF">OQZ29_07210</name>
</gene>
<dbReference type="SUPFAM" id="SSF55874">
    <property type="entry name" value="ATPase domain of HSP90 chaperone/DNA topoisomerase II/histidine kinase"/>
    <property type="match status" value="1"/>
</dbReference>
<dbReference type="Gene3D" id="3.30.565.10">
    <property type="entry name" value="Histidine kinase-like ATPase, C-terminal domain"/>
    <property type="match status" value="1"/>
</dbReference>
<evidence type="ECO:0000256" key="5">
    <source>
        <dbReference type="SAM" id="Coils"/>
    </source>
</evidence>
<dbReference type="Proteomes" id="UP001142592">
    <property type="component" value="Unassembled WGS sequence"/>
</dbReference>
<keyword evidence="5" id="KW-0175">Coiled coil</keyword>
<dbReference type="RefSeq" id="WP_010601698.1">
    <property type="nucleotide sequence ID" value="NZ_JAPJUH010000002.1"/>
</dbReference>
<feature type="coiled-coil region" evidence="5">
    <location>
        <begin position="304"/>
        <end position="331"/>
    </location>
</feature>
<evidence type="ECO:0000256" key="1">
    <source>
        <dbReference type="ARBA" id="ARBA00022679"/>
    </source>
</evidence>
<evidence type="ECO:0000259" key="7">
    <source>
        <dbReference type="Pfam" id="PF02518"/>
    </source>
</evidence>
<dbReference type="InterPro" id="IPR003594">
    <property type="entry name" value="HATPase_dom"/>
</dbReference>
<keyword evidence="3" id="KW-0902">Two-component regulatory system</keyword>
<keyword evidence="8" id="KW-0547">Nucleotide-binding</keyword>
<dbReference type="InterPro" id="IPR036890">
    <property type="entry name" value="HATPase_C_sf"/>
</dbReference>